<evidence type="ECO:0000313" key="5">
    <source>
        <dbReference type="Proteomes" id="UP000823635"/>
    </source>
</evidence>
<dbReference type="PROSITE" id="PS51880">
    <property type="entry name" value="TGS"/>
    <property type="match status" value="1"/>
</dbReference>
<dbReference type="Pfam" id="PF04607">
    <property type="entry name" value="RelA_SpoT"/>
    <property type="match status" value="1"/>
</dbReference>
<dbReference type="GO" id="GO:0015969">
    <property type="term" value="P:guanosine tetraphosphate metabolic process"/>
    <property type="evidence" value="ECO:0007669"/>
    <property type="project" value="InterPro"/>
</dbReference>
<reference evidence="4" key="1">
    <citation type="submission" date="2020-10" db="EMBL/GenBank/DDBJ databases">
        <authorList>
            <person name="Gilroy R."/>
        </authorList>
    </citation>
    <scope>NUCLEOTIDE SEQUENCE</scope>
    <source>
        <strain evidence="4">15467</strain>
    </source>
</reference>
<dbReference type="CDD" id="cd05399">
    <property type="entry name" value="NT_Rel-Spo_like"/>
    <property type="match status" value="1"/>
</dbReference>
<dbReference type="GO" id="GO:0005886">
    <property type="term" value="C:plasma membrane"/>
    <property type="evidence" value="ECO:0007669"/>
    <property type="project" value="TreeGrafter"/>
</dbReference>
<dbReference type="Gene3D" id="3.30.460.10">
    <property type="entry name" value="Beta Polymerase, domain 2"/>
    <property type="match status" value="1"/>
</dbReference>
<dbReference type="Pfam" id="PF19296">
    <property type="entry name" value="RelA_AH_RIS"/>
    <property type="match status" value="1"/>
</dbReference>
<accession>A0A9D9DL44</accession>
<dbReference type="AlphaFoldDB" id="A0A9D9DL44"/>
<name>A0A9D9DL44_9BACT</name>
<dbReference type="InterPro" id="IPR012676">
    <property type="entry name" value="TGS-like"/>
</dbReference>
<dbReference type="FunFam" id="3.10.20.30:FF:000002">
    <property type="entry name" value="GTP pyrophosphokinase (RelA/SpoT)"/>
    <property type="match status" value="1"/>
</dbReference>
<evidence type="ECO:0000259" key="3">
    <source>
        <dbReference type="PROSITE" id="PS51880"/>
    </source>
</evidence>
<comment type="function">
    <text evidence="1">In eubacteria ppGpp (guanosine 3'-diphosphate 5'-diphosphate) is a mediator of the stringent response that coordinates a variety of cellular activities in response to changes in nutritional abundance.</text>
</comment>
<dbReference type="InterPro" id="IPR004811">
    <property type="entry name" value="RelA/Spo_fam"/>
</dbReference>
<dbReference type="SUPFAM" id="SSF81271">
    <property type="entry name" value="TGS-like"/>
    <property type="match status" value="1"/>
</dbReference>
<dbReference type="Pfam" id="PF13291">
    <property type="entry name" value="ACT_4"/>
    <property type="match status" value="1"/>
</dbReference>
<dbReference type="InterPro" id="IPR045600">
    <property type="entry name" value="RelA/SpoT_AH_RIS"/>
</dbReference>
<feature type="domain" description="TGS" evidence="3">
    <location>
        <begin position="382"/>
        <end position="443"/>
    </location>
</feature>
<proteinExistence type="inferred from homology"/>
<dbReference type="InterPro" id="IPR033655">
    <property type="entry name" value="TGS_RelA/SpoT"/>
</dbReference>
<dbReference type="InterPro" id="IPR004095">
    <property type="entry name" value="TGS"/>
</dbReference>
<dbReference type="EMBL" id="JADINB010000009">
    <property type="protein sequence ID" value="MBO8428386.1"/>
    <property type="molecule type" value="Genomic_DNA"/>
</dbReference>
<gene>
    <name evidence="4" type="ORF">IAC68_00430</name>
</gene>
<protein>
    <submittedName>
        <fullName evidence="4">Bifunctional (P)ppGpp synthetase/guanosine-3',5'-bis(Diphosphate) 3'-pyrophosphohydrolase</fullName>
    </submittedName>
</protein>
<evidence type="ECO:0000313" key="4">
    <source>
        <dbReference type="EMBL" id="MBO8428386.1"/>
    </source>
</evidence>
<dbReference type="SUPFAM" id="SSF81301">
    <property type="entry name" value="Nucleotidyltransferase"/>
    <property type="match status" value="1"/>
</dbReference>
<evidence type="ECO:0000256" key="2">
    <source>
        <dbReference type="SAM" id="MobiDB-lite"/>
    </source>
</evidence>
<dbReference type="PANTHER" id="PTHR21262:SF31">
    <property type="entry name" value="GTP PYROPHOSPHOKINASE"/>
    <property type="match status" value="1"/>
</dbReference>
<feature type="region of interest" description="Disordered" evidence="2">
    <location>
        <begin position="534"/>
        <end position="561"/>
    </location>
</feature>
<dbReference type="SUPFAM" id="SSF109604">
    <property type="entry name" value="HD-domain/PDEase-like"/>
    <property type="match status" value="1"/>
</dbReference>
<reference evidence="4" key="2">
    <citation type="journal article" date="2021" name="PeerJ">
        <title>Extensive microbial diversity within the chicken gut microbiome revealed by metagenomics and culture.</title>
        <authorList>
            <person name="Gilroy R."/>
            <person name="Ravi A."/>
            <person name="Getino M."/>
            <person name="Pursley I."/>
            <person name="Horton D.L."/>
            <person name="Alikhan N.F."/>
            <person name="Baker D."/>
            <person name="Gharbi K."/>
            <person name="Hall N."/>
            <person name="Watson M."/>
            <person name="Adriaenssens E.M."/>
            <person name="Foster-Nyarko E."/>
            <person name="Jarju S."/>
            <person name="Secka A."/>
            <person name="Antonio M."/>
            <person name="Oren A."/>
            <person name="Chaudhuri R.R."/>
            <person name="La Ragione R."/>
            <person name="Hildebrand F."/>
            <person name="Pallen M.J."/>
        </authorList>
    </citation>
    <scope>NUCLEOTIDE SEQUENCE</scope>
    <source>
        <strain evidence="4">15467</strain>
    </source>
</reference>
<dbReference type="InterPro" id="IPR002912">
    <property type="entry name" value="ACT_dom"/>
</dbReference>
<dbReference type="SMART" id="SM00954">
    <property type="entry name" value="RelA_SpoT"/>
    <property type="match status" value="1"/>
</dbReference>
<sequence>MIDKELSTITEKCTAEEKIMLEKAYDIAQKALEGIQRGNGHQFIEHPAGVAMIVAKELGLMADAIAAVFIHEATRNTPELFEKVKKEFPPRVMTMVEGLNNISTITPKETKLQAENYRKLIVSYSKDPRVTLIKLADRLEVMRHMDYFPKSSVKRKITETIMLYAPLAHQLGLYNIKNELEDLYFKYSDPENYRAITNKLKATESDRRKLAEEFIRPLEETLRKRYSYKLKIRTKTAYSIWRKMQKQGVPFEGVFDVFAIRFIVDAPPDRETEHAYCWDIYSEVTKEYKPDTSRLRDWISHPKPNGYESLHITVENREGAHIEVQIRTARMDEIAENGHASHWSYKGIKNEQNLDQWLLNVKKMLESPESTPYTTGIPSTLNEIFVFTPAGDLKELPKGATILDFAFNIHSNLGVKCSGAKVNGKVVSIREELHTGDVVEIMSSKNQKPSADWLNIVVSSKARNRIKNKLKEEEGKLSGIGRELLERRMKNWKMELTDDILSDLTKHFKKKTISDLLIAVGNGEIDSQEIKEHLTAEQPAESHGNPSAPQSAAKETRHDSSKETDYLIINDNLNNIGFKMAKCCNPIFGDDVFGFVSAAGGIKIHRISCPNAARLLEKYPYRVQKVKWRQVSGTTQFQAALKVIVEGEYSIGNQIIESLNRQKASIRAFNIEERNAKKQKGEFNILINISVSNNGHLDRVISDIKKTKGVKTVIRTSGK</sequence>
<dbReference type="Gene3D" id="1.10.3210.10">
    <property type="entry name" value="Hypothetical protein af1432"/>
    <property type="match status" value="1"/>
</dbReference>
<dbReference type="Gene3D" id="3.10.20.30">
    <property type="match status" value="1"/>
</dbReference>
<dbReference type="Gene3D" id="3.30.70.260">
    <property type="match status" value="1"/>
</dbReference>
<dbReference type="PANTHER" id="PTHR21262">
    <property type="entry name" value="GUANOSINE-3',5'-BIS DIPHOSPHATE 3'-PYROPHOSPHOHYDROLASE"/>
    <property type="match status" value="1"/>
</dbReference>
<dbReference type="Proteomes" id="UP000823635">
    <property type="component" value="Unassembled WGS sequence"/>
</dbReference>
<dbReference type="Pfam" id="PF02824">
    <property type="entry name" value="TGS"/>
    <property type="match status" value="1"/>
</dbReference>
<comment type="caution">
    <text evidence="4">The sequence shown here is derived from an EMBL/GenBank/DDBJ whole genome shotgun (WGS) entry which is preliminary data.</text>
</comment>
<dbReference type="InterPro" id="IPR007685">
    <property type="entry name" value="RelA_SpoT"/>
</dbReference>
<dbReference type="InterPro" id="IPR043519">
    <property type="entry name" value="NT_sf"/>
</dbReference>
<dbReference type="CDD" id="cd01668">
    <property type="entry name" value="TGS_RSH"/>
    <property type="match status" value="1"/>
</dbReference>
<comment type="similarity">
    <text evidence="1">Belongs to the relA/spoT family.</text>
</comment>
<dbReference type="Pfam" id="PF13328">
    <property type="entry name" value="HD_4"/>
    <property type="match status" value="1"/>
</dbReference>
<organism evidence="4 5">
    <name type="scientific">Candidatus Egerieousia excrementavium</name>
    <dbReference type="NCBI Taxonomy" id="2840778"/>
    <lineage>
        <taxon>Bacteria</taxon>
        <taxon>Pseudomonadati</taxon>
        <taxon>Bacteroidota</taxon>
        <taxon>Bacteroidia</taxon>
        <taxon>Bacteroidales</taxon>
        <taxon>Candidatus Egerieousia</taxon>
    </lineage>
</organism>
<dbReference type="NCBIfam" id="TIGR00691">
    <property type="entry name" value="spoT_relA"/>
    <property type="match status" value="1"/>
</dbReference>
<evidence type="ECO:0000256" key="1">
    <source>
        <dbReference type="RuleBase" id="RU003847"/>
    </source>
</evidence>
<dbReference type="InterPro" id="IPR012675">
    <property type="entry name" value="Beta-grasp_dom_sf"/>
</dbReference>